<accession>A0AB36TI53</accession>
<gene>
    <name evidence="1" type="ORF">M972_112385</name>
</gene>
<dbReference type="EMBL" id="PDBW01000001">
    <property type="protein sequence ID" value="PFH03574.1"/>
    <property type="molecule type" value="Genomic_DNA"/>
</dbReference>
<name>A0AB36TI53_ACETH</name>
<protein>
    <submittedName>
        <fullName evidence="1">Uncharacterized protein</fullName>
    </submittedName>
</protein>
<dbReference type="Proteomes" id="UP000223596">
    <property type="component" value="Unassembled WGS sequence"/>
</dbReference>
<organism evidence="1 2">
    <name type="scientific">Acetivibrio thermocellus AD2</name>
    <dbReference type="NCBI Taxonomy" id="1138384"/>
    <lineage>
        <taxon>Bacteria</taxon>
        <taxon>Bacillati</taxon>
        <taxon>Bacillota</taxon>
        <taxon>Clostridia</taxon>
        <taxon>Eubacteriales</taxon>
        <taxon>Oscillospiraceae</taxon>
        <taxon>Acetivibrio</taxon>
    </lineage>
</organism>
<evidence type="ECO:0000313" key="1">
    <source>
        <dbReference type="EMBL" id="PFH03574.1"/>
    </source>
</evidence>
<evidence type="ECO:0000313" key="2">
    <source>
        <dbReference type="Proteomes" id="UP000223596"/>
    </source>
</evidence>
<sequence>MEQENEKEWGNQEMNNYTVRQIKTDEYETVRQLDSDAFRYNEFGDD</sequence>
<proteinExistence type="predicted"/>
<reference evidence="1 2" key="1">
    <citation type="submission" date="2017-09" db="EMBL/GenBank/DDBJ databases">
        <title>Evaluation of Pacific Biosciences Sequencing Technology to Finishing C. thermocellum Genome Sequences.</title>
        <authorList>
            <person name="Brown S."/>
        </authorList>
    </citation>
    <scope>NUCLEOTIDE SEQUENCE [LARGE SCALE GENOMIC DNA]</scope>
    <source>
        <strain evidence="1 2">AD2</strain>
    </source>
</reference>
<dbReference type="AlphaFoldDB" id="A0AB36TI53"/>
<comment type="caution">
    <text evidence="1">The sequence shown here is derived from an EMBL/GenBank/DDBJ whole genome shotgun (WGS) entry which is preliminary data.</text>
</comment>